<keyword evidence="9" id="KW-1185">Reference proteome</keyword>
<dbReference type="InterPro" id="IPR003725">
    <property type="entry name" value="ModE-bd_N"/>
</dbReference>
<dbReference type="InterPro" id="IPR004606">
    <property type="entry name" value="Mop_domain"/>
</dbReference>
<dbReference type="PANTHER" id="PTHR30432">
    <property type="entry name" value="TRANSCRIPTIONAL REGULATOR MODE"/>
    <property type="match status" value="1"/>
</dbReference>
<dbReference type="GO" id="GO:0015689">
    <property type="term" value="P:molybdate ion transport"/>
    <property type="evidence" value="ECO:0007669"/>
    <property type="project" value="UniProtKB-UniRule"/>
</dbReference>
<keyword evidence="2 5" id="KW-0813">Transport</keyword>
<evidence type="ECO:0000313" key="8">
    <source>
        <dbReference type="EMBL" id="RDI99155.1"/>
    </source>
</evidence>
<feature type="domain" description="Mop" evidence="7">
    <location>
        <begin position="196"/>
        <end position="262"/>
    </location>
</feature>
<accession>A0A370K923</accession>
<dbReference type="EMBL" id="QQSY01000002">
    <property type="protein sequence ID" value="RDI99155.1"/>
    <property type="molecule type" value="Genomic_DNA"/>
</dbReference>
<dbReference type="InterPro" id="IPR051815">
    <property type="entry name" value="Molybdate_resp_trans_reg"/>
</dbReference>
<feature type="domain" description="Mop" evidence="7">
    <location>
        <begin position="124"/>
        <end position="190"/>
    </location>
</feature>
<dbReference type="PROSITE" id="PS51866">
    <property type="entry name" value="MOP"/>
    <property type="match status" value="2"/>
</dbReference>
<dbReference type="SUPFAM" id="SSF50331">
    <property type="entry name" value="MOP-like"/>
    <property type="match status" value="2"/>
</dbReference>
<evidence type="ECO:0000313" key="9">
    <source>
        <dbReference type="Proteomes" id="UP000254711"/>
    </source>
</evidence>
<dbReference type="InterPro" id="IPR005116">
    <property type="entry name" value="Transp-assoc_OB_typ1"/>
</dbReference>
<evidence type="ECO:0000259" key="7">
    <source>
        <dbReference type="PROSITE" id="PS51866"/>
    </source>
</evidence>
<protein>
    <submittedName>
        <fullName evidence="8">LysR family transcriptional regulator</fullName>
    </submittedName>
</protein>
<dbReference type="Pfam" id="PF03459">
    <property type="entry name" value="TOBE"/>
    <property type="match status" value="2"/>
</dbReference>
<evidence type="ECO:0000256" key="2">
    <source>
        <dbReference type="ARBA" id="ARBA00022448"/>
    </source>
</evidence>
<sequence length="264" mass="27546">MLGLKGTLSIEVDGHFLGGRERIELLARIGESGSISAAARAVGMSYKGAWDAVEAMNNLAGEPLVSRAVGGRRGGGTQLTDRARRLIEVYRAMETAHQQFIRQLGGPQQAAMGELELVKRLMIRTSARNQLVGAVVAVEPGSVNDLIHLEIQGGQRIVATVTRDSTRTLGLAPGKEAMALIKASSVLIGLPGEGLRLSARNQLAGKVSKVVRGAVNAEVSIQLQGGNVVVATITNASTEALALAEGVEVLAIIKASSIIIGTMD</sequence>
<evidence type="ECO:0000256" key="1">
    <source>
        <dbReference type="ARBA" id="ARBA00008110"/>
    </source>
</evidence>
<dbReference type="Pfam" id="PF00126">
    <property type="entry name" value="HTH_1"/>
    <property type="match status" value="1"/>
</dbReference>
<comment type="caution">
    <text evidence="8">The sequence shown here is derived from an EMBL/GenBank/DDBJ whole genome shotgun (WGS) entry which is preliminary data.</text>
</comment>
<keyword evidence="4" id="KW-0677">Repeat</keyword>
<feature type="region of interest" description="Required for dimer formation and molybdate binding" evidence="6">
    <location>
        <begin position="125"/>
        <end position="133"/>
    </location>
</feature>
<dbReference type="OrthoDB" id="9800709at2"/>
<keyword evidence="3 5" id="KW-0500">Molybdenum</keyword>
<evidence type="ECO:0000256" key="4">
    <source>
        <dbReference type="ARBA" id="ARBA00022737"/>
    </source>
</evidence>
<dbReference type="InterPro" id="IPR000847">
    <property type="entry name" value="LysR_HTH_N"/>
</dbReference>
<dbReference type="InterPro" id="IPR036390">
    <property type="entry name" value="WH_DNA-bd_sf"/>
</dbReference>
<dbReference type="InterPro" id="IPR008995">
    <property type="entry name" value="Mo/tungstate-bd_C_term_dom"/>
</dbReference>
<dbReference type="PIRSF" id="PIRSF005763">
    <property type="entry name" value="Txn_reg_ModE"/>
    <property type="match status" value="1"/>
</dbReference>
<dbReference type="PANTHER" id="PTHR30432:SF1">
    <property type="entry name" value="DNA-BINDING TRANSCRIPTIONAL DUAL REGULATOR MODE"/>
    <property type="match status" value="1"/>
</dbReference>
<evidence type="ECO:0000256" key="6">
    <source>
        <dbReference type="PIRSR" id="PIRSR005763-1"/>
    </source>
</evidence>
<dbReference type="InterPro" id="IPR016462">
    <property type="entry name" value="ModE"/>
</dbReference>
<evidence type="ECO:0000256" key="5">
    <source>
        <dbReference type="PIRNR" id="PIRNR005763"/>
    </source>
</evidence>
<dbReference type="SUPFAM" id="SSF46785">
    <property type="entry name" value="Winged helix' DNA-binding domain"/>
    <property type="match status" value="1"/>
</dbReference>
<dbReference type="AlphaFoldDB" id="A0A370K923"/>
<dbReference type="Proteomes" id="UP000254711">
    <property type="component" value="Unassembled WGS sequence"/>
</dbReference>
<dbReference type="Gene3D" id="2.40.50.100">
    <property type="match status" value="2"/>
</dbReference>
<proteinExistence type="inferred from homology"/>
<dbReference type="InterPro" id="IPR036388">
    <property type="entry name" value="WH-like_DNA-bd_sf"/>
</dbReference>
<dbReference type="Gene3D" id="1.10.10.10">
    <property type="entry name" value="Winged helix-like DNA-binding domain superfamily/Winged helix DNA-binding domain"/>
    <property type="match status" value="1"/>
</dbReference>
<evidence type="ECO:0000256" key="3">
    <source>
        <dbReference type="ARBA" id="ARBA00022505"/>
    </source>
</evidence>
<comment type="similarity">
    <text evidence="1 5">Belongs to the ModE family.</text>
</comment>
<gene>
    <name evidence="8" type="ORF">DVT68_11820</name>
</gene>
<dbReference type="NCBIfam" id="TIGR00637">
    <property type="entry name" value="ModE_repress"/>
    <property type="match status" value="1"/>
</dbReference>
<dbReference type="NCBIfam" id="TIGR00638">
    <property type="entry name" value="Mop"/>
    <property type="match status" value="2"/>
</dbReference>
<reference evidence="8 9" key="1">
    <citation type="submission" date="2018-07" db="EMBL/GenBank/DDBJ databases">
        <title>Dyella solisilvae sp. nov., isolated from the pine and broad-leaved mixed forest soil.</title>
        <authorList>
            <person name="Gao Z."/>
            <person name="Qiu L."/>
        </authorList>
    </citation>
    <scope>NUCLEOTIDE SEQUENCE [LARGE SCALE GENOMIC DNA]</scope>
    <source>
        <strain evidence="8 9">DHG54</strain>
    </source>
</reference>
<dbReference type="GO" id="GO:0030151">
    <property type="term" value="F:molybdenum ion binding"/>
    <property type="evidence" value="ECO:0007669"/>
    <property type="project" value="UniProtKB-UniRule"/>
</dbReference>
<name>A0A370K923_9GAMM</name>
<organism evidence="8 9">
    <name type="scientific">Dyella solisilvae</name>
    <dbReference type="NCBI Taxonomy" id="1920168"/>
    <lineage>
        <taxon>Bacteria</taxon>
        <taxon>Pseudomonadati</taxon>
        <taxon>Pseudomonadota</taxon>
        <taxon>Gammaproteobacteria</taxon>
        <taxon>Lysobacterales</taxon>
        <taxon>Rhodanobacteraceae</taxon>
        <taxon>Dyella</taxon>
    </lineage>
</organism>
<dbReference type="GO" id="GO:0003700">
    <property type="term" value="F:DNA-binding transcription factor activity"/>
    <property type="evidence" value="ECO:0007669"/>
    <property type="project" value="InterPro"/>
</dbReference>